<sequence length="56" mass="5956">GGGKSLCYQLPALLKPGVTLVISPLVALMHDQVFSLEQAQIKAYALTASSTPEENR</sequence>
<evidence type="ECO:0000313" key="8">
    <source>
        <dbReference type="Proteomes" id="UP000278143"/>
    </source>
</evidence>
<organism evidence="7 8">
    <name type="scientific">Syncephalis pseudoplumigaleata</name>
    <dbReference type="NCBI Taxonomy" id="1712513"/>
    <lineage>
        <taxon>Eukaryota</taxon>
        <taxon>Fungi</taxon>
        <taxon>Fungi incertae sedis</taxon>
        <taxon>Zoopagomycota</taxon>
        <taxon>Zoopagomycotina</taxon>
        <taxon>Zoopagomycetes</taxon>
        <taxon>Zoopagales</taxon>
        <taxon>Piptocephalidaceae</taxon>
        <taxon>Syncephalis</taxon>
    </lineage>
</organism>
<accession>A0A4P9YUZ3</accession>
<dbReference type="AlphaFoldDB" id="A0A4P9YUZ3"/>
<dbReference type="GO" id="GO:0005737">
    <property type="term" value="C:cytoplasm"/>
    <property type="evidence" value="ECO:0007669"/>
    <property type="project" value="TreeGrafter"/>
</dbReference>
<evidence type="ECO:0000256" key="1">
    <source>
        <dbReference type="ARBA" id="ARBA00005446"/>
    </source>
</evidence>
<keyword evidence="3" id="KW-0413">Isomerase</keyword>
<dbReference type="GO" id="GO:0005524">
    <property type="term" value="F:ATP binding"/>
    <property type="evidence" value="ECO:0007669"/>
    <property type="project" value="InterPro"/>
</dbReference>
<dbReference type="SUPFAM" id="SSF52540">
    <property type="entry name" value="P-loop containing nucleoside triphosphate hydrolases"/>
    <property type="match status" value="1"/>
</dbReference>
<gene>
    <name evidence="7" type="ORF">SYNPS1DRAFT_8355</name>
</gene>
<dbReference type="Proteomes" id="UP000278143">
    <property type="component" value="Unassembled WGS sequence"/>
</dbReference>
<dbReference type="PANTHER" id="PTHR13710">
    <property type="entry name" value="DNA HELICASE RECQ FAMILY MEMBER"/>
    <property type="match status" value="1"/>
</dbReference>
<proteinExistence type="inferred from homology"/>
<protein>
    <recommendedName>
        <fullName evidence="5">DNA 3'-5' helicase</fullName>
        <ecNumber evidence="5">5.6.2.4</ecNumber>
    </recommendedName>
</protein>
<dbReference type="GO" id="GO:0009378">
    <property type="term" value="F:four-way junction helicase activity"/>
    <property type="evidence" value="ECO:0007669"/>
    <property type="project" value="TreeGrafter"/>
</dbReference>
<comment type="catalytic activity">
    <reaction evidence="4">
        <text>Couples ATP hydrolysis with the unwinding of duplex DNA by translocating in the 3'-5' direction.</text>
        <dbReference type="EC" id="5.6.2.4"/>
    </reaction>
</comment>
<feature type="non-terminal residue" evidence="7">
    <location>
        <position position="1"/>
    </location>
</feature>
<dbReference type="InterPro" id="IPR011545">
    <property type="entry name" value="DEAD/DEAH_box_helicase_dom"/>
</dbReference>
<dbReference type="OrthoDB" id="10261556at2759"/>
<dbReference type="GO" id="GO:0005694">
    <property type="term" value="C:chromosome"/>
    <property type="evidence" value="ECO:0007669"/>
    <property type="project" value="TreeGrafter"/>
</dbReference>
<dbReference type="EC" id="5.6.2.4" evidence="5"/>
<reference evidence="8" key="1">
    <citation type="journal article" date="2018" name="Nat. Microbiol.">
        <title>Leveraging single-cell genomics to expand the fungal tree of life.</title>
        <authorList>
            <person name="Ahrendt S.R."/>
            <person name="Quandt C.A."/>
            <person name="Ciobanu D."/>
            <person name="Clum A."/>
            <person name="Salamov A."/>
            <person name="Andreopoulos B."/>
            <person name="Cheng J.F."/>
            <person name="Woyke T."/>
            <person name="Pelin A."/>
            <person name="Henrissat B."/>
            <person name="Reynolds N.K."/>
            <person name="Benny G.L."/>
            <person name="Smith M.E."/>
            <person name="James T.Y."/>
            <person name="Grigoriev I.V."/>
        </authorList>
    </citation>
    <scope>NUCLEOTIDE SEQUENCE [LARGE SCALE GENOMIC DNA]</scope>
    <source>
        <strain evidence="8">Benny S71-1</strain>
    </source>
</reference>
<dbReference type="Gene3D" id="3.40.50.300">
    <property type="entry name" value="P-loop containing nucleotide triphosphate hydrolases"/>
    <property type="match status" value="1"/>
</dbReference>
<evidence type="ECO:0000313" key="7">
    <source>
        <dbReference type="EMBL" id="RKP23863.1"/>
    </source>
</evidence>
<evidence type="ECO:0000259" key="6">
    <source>
        <dbReference type="Pfam" id="PF00270"/>
    </source>
</evidence>
<dbReference type="EMBL" id="KZ990626">
    <property type="protein sequence ID" value="RKP23863.1"/>
    <property type="molecule type" value="Genomic_DNA"/>
</dbReference>
<feature type="non-terminal residue" evidence="7">
    <location>
        <position position="56"/>
    </location>
</feature>
<keyword evidence="2" id="KW-0238">DNA-binding</keyword>
<dbReference type="InterPro" id="IPR027417">
    <property type="entry name" value="P-loop_NTPase"/>
</dbReference>
<dbReference type="GO" id="GO:0003677">
    <property type="term" value="F:DNA binding"/>
    <property type="evidence" value="ECO:0007669"/>
    <property type="project" value="UniProtKB-KW"/>
</dbReference>
<evidence type="ECO:0000256" key="2">
    <source>
        <dbReference type="ARBA" id="ARBA00023125"/>
    </source>
</evidence>
<evidence type="ECO:0000256" key="3">
    <source>
        <dbReference type="ARBA" id="ARBA00023235"/>
    </source>
</evidence>
<dbReference type="GO" id="GO:0000724">
    <property type="term" value="P:double-strand break repair via homologous recombination"/>
    <property type="evidence" value="ECO:0007669"/>
    <property type="project" value="TreeGrafter"/>
</dbReference>
<dbReference type="PANTHER" id="PTHR13710:SF105">
    <property type="entry name" value="ATP-DEPENDENT DNA HELICASE Q1"/>
    <property type="match status" value="1"/>
</dbReference>
<dbReference type="Pfam" id="PF00270">
    <property type="entry name" value="DEAD"/>
    <property type="match status" value="1"/>
</dbReference>
<evidence type="ECO:0000256" key="5">
    <source>
        <dbReference type="ARBA" id="ARBA00034808"/>
    </source>
</evidence>
<feature type="domain" description="DEAD/DEAH-box helicase" evidence="6">
    <location>
        <begin position="1"/>
        <end position="46"/>
    </location>
</feature>
<dbReference type="GO" id="GO:0043138">
    <property type="term" value="F:3'-5' DNA helicase activity"/>
    <property type="evidence" value="ECO:0007669"/>
    <property type="project" value="UniProtKB-EC"/>
</dbReference>
<name>A0A4P9YUZ3_9FUNG</name>
<keyword evidence="8" id="KW-1185">Reference proteome</keyword>
<comment type="similarity">
    <text evidence="1">Belongs to the helicase family. RecQ subfamily.</text>
</comment>
<evidence type="ECO:0000256" key="4">
    <source>
        <dbReference type="ARBA" id="ARBA00034617"/>
    </source>
</evidence>